<evidence type="ECO:0000313" key="2">
    <source>
        <dbReference type="Proteomes" id="UP000503017"/>
    </source>
</evidence>
<organism evidence="1 2">
    <name type="scientific">Mesorhizobium loti R88b</name>
    <dbReference type="NCBI Taxonomy" id="935548"/>
    <lineage>
        <taxon>Bacteria</taxon>
        <taxon>Pseudomonadati</taxon>
        <taxon>Pseudomonadota</taxon>
        <taxon>Alphaproteobacteria</taxon>
        <taxon>Hyphomicrobiales</taxon>
        <taxon>Phyllobacteriaceae</taxon>
        <taxon>Mesorhizobium</taxon>
    </lineage>
</organism>
<dbReference type="RefSeq" id="WP_027029371.1">
    <property type="nucleotide sequence ID" value="NZ_CP033367.1"/>
</dbReference>
<dbReference type="AlphaFoldDB" id="A0A6M7WRI2"/>
<evidence type="ECO:0000313" key="1">
    <source>
        <dbReference type="EMBL" id="QKD03463.1"/>
    </source>
</evidence>
<proteinExistence type="predicted"/>
<dbReference type="EMBL" id="CP033367">
    <property type="protein sequence ID" value="QKD03463.1"/>
    <property type="molecule type" value="Genomic_DNA"/>
</dbReference>
<gene>
    <name evidence="1" type="ORF">EB235_19765</name>
</gene>
<protein>
    <submittedName>
        <fullName evidence="1">Uncharacterized protein</fullName>
    </submittedName>
</protein>
<sequence>MDQTVNIPTTGGVTEDAEFKRFSQQRALEFLPELEKLFAAGDKYALMQAISQCALYDLVLPRWAAEAFLEGYYSVLNLRSASWDEAFGRPYKKGFHLDKAKVRRSARLEVFLAVGRIRAREPNTPIDDHLFERVGQECNVGRSLANQLYYEHKRYADSLLPPDS</sequence>
<accession>A0A6M7WRI2</accession>
<reference evidence="1 2" key="1">
    <citation type="submission" date="2018-10" db="EMBL/GenBank/DDBJ databases">
        <authorList>
            <person name="Perry B.J."/>
            <person name="Sullivan J.T."/>
            <person name="Murphy R.J.T."/>
            <person name="Ramsay J.P."/>
            <person name="Ronson C.W."/>
        </authorList>
    </citation>
    <scope>NUCLEOTIDE SEQUENCE [LARGE SCALE GENOMIC DNA]</scope>
    <source>
        <strain evidence="1 2">R88b</strain>
    </source>
</reference>
<name>A0A6M7WRI2_RHILI</name>
<dbReference type="Proteomes" id="UP000503017">
    <property type="component" value="Chromosome"/>
</dbReference>